<protein>
    <submittedName>
        <fullName evidence="2">Uncharacterized protein</fullName>
    </submittedName>
</protein>
<proteinExistence type="predicted"/>
<gene>
    <name evidence="2" type="ORF">MERR_LOCUS20574</name>
</gene>
<sequence length="127" mass="14809">MLKYGLDPLDYVCHWFRSGMWRRNYSDGLVPVRGCRFWPETNAPDVHVPPEKEKPGEEAAEEGQEPGNETKKKKKKLTKQRRQGKRVLMSLQQRSSGKRNRGLCIAEFVVRLITIQGIMRRIRMLQG</sequence>
<accession>A0A6D2J8F6</accession>
<dbReference type="OrthoDB" id="1939383at2759"/>
<dbReference type="EMBL" id="CACVBM020001129">
    <property type="protein sequence ID" value="CAA7033339.1"/>
    <property type="molecule type" value="Genomic_DNA"/>
</dbReference>
<comment type="caution">
    <text evidence="2">The sequence shown here is derived from an EMBL/GenBank/DDBJ whole genome shotgun (WGS) entry which is preliminary data.</text>
</comment>
<dbReference type="Proteomes" id="UP000467841">
    <property type="component" value="Unassembled WGS sequence"/>
</dbReference>
<name>A0A6D2J8F6_9BRAS</name>
<evidence type="ECO:0000256" key="1">
    <source>
        <dbReference type="SAM" id="MobiDB-lite"/>
    </source>
</evidence>
<reference evidence="2" key="1">
    <citation type="submission" date="2020-01" db="EMBL/GenBank/DDBJ databases">
        <authorList>
            <person name="Mishra B."/>
        </authorList>
    </citation>
    <scope>NUCLEOTIDE SEQUENCE [LARGE SCALE GENOMIC DNA]</scope>
</reference>
<evidence type="ECO:0000313" key="3">
    <source>
        <dbReference type="Proteomes" id="UP000467841"/>
    </source>
</evidence>
<feature type="compositionally biased region" description="Basic and acidic residues" evidence="1">
    <location>
        <begin position="48"/>
        <end position="57"/>
    </location>
</feature>
<feature type="region of interest" description="Disordered" evidence="1">
    <location>
        <begin position="41"/>
        <end position="98"/>
    </location>
</feature>
<evidence type="ECO:0000313" key="2">
    <source>
        <dbReference type="EMBL" id="CAA7033339.1"/>
    </source>
</evidence>
<keyword evidence="3" id="KW-1185">Reference proteome</keyword>
<organism evidence="2 3">
    <name type="scientific">Microthlaspi erraticum</name>
    <dbReference type="NCBI Taxonomy" id="1685480"/>
    <lineage>
        <taxon>Eukaryota</taxon>
        <taxon>Viridiplantae</taxon>
        <taxon>Streptophyta</taxon>
        <taxon>Embryophyta</taxon>
        <taxon>Tracheophyta</taxon>
        <taxon>Spermatophyta</taxon>
        <taxon>Magnoliopsida</taxon>
        <taxon>eudicotyledons</taxon>
        <taxon>Gunneridae</taxon>
        <taxon>Pentapetalae</taxon>
        <taxon>rosids</taxon>
        <taxon>malvids</taxon>
        <taxon>Brassicales</taxon>
        <taxon>Brassicaceae</taxon>
        <taxon>Coluteocarpeae</taxon>
        <taxon>Microthlaspi</taxon>
    </lineage>
</organism>
<dbReference type="AlphaFoldDB" id="A0A6D2J8F6"/>
<feature type="compositionally biased region" description="Basic residues" evidence="1">
    <location>
        <begin position="71"/>
        <end position="85"/>
    </location>
</feature>